<name>A0A4U5PGJ9_STECR</name>
<dbReference type="EMBL" id="AZBU02000002">
    <property type="protein sequence ID" value="TKR95638.1"/>
    <property type="molecule type" value="Genomic_DNA"/>
</dbReference>
<feature type="transmembrane region" description="Helical" evidence="2">
    <location>
        <begin position="60"/>
        <end position="82"/>
    </location>
</feature>
<feature type="transmembrane region" description="Helical" evidence="2">
    <location>
        <begin position="121"/>
        <end position="141"/>
    </location>
</feature>
<keyword evidence="2" id="KW-0472">Membrane</keyword>
<dbReference type="AlphaFoldDB" id="A0A4U5PGJ9"/>
<feature type="region of interest" description="Disordered" evidence="1">
    <location>
        <begin position="161"/>
        <end position="180"/>
    </location>
</feature>
<evidence type="ECO:0000256" key="2">
    <source>
        <dbReference type="SAM" id="Phobius"/>
    </source>
</evidence>
<reference evidence="3 4" key="1">
    <citation type="journal article" date="2015" name="Genome Biol.">
        <title>Comparative genomics of Steinernema reveals deeply conserved gene regulatory networks.</title>
        <authorList>
            <person name="Dillman A.R."/>
            <person name="Macchietto M."/>
            <person name="Porter C.F."/>
            <person name="Rogers A."/>
            <person name="Williams B."/>
            <person name="Antoshechkin I."/>
            <person name="Lee M.M."/>
            <person name="Goodwin Z."/>
            <person name="Lu X."/>
            <person name="Lewis E.E."/>
            <person name="Goodrich-Blair H."/>
            <person name="Stock S.P."/>
            <person name="Adams B.J."/>
            <person name="Sternberg P.W."/>
            <person name="Mortazavi A."/>
        </authorList>
    </citation>
    <scope>NUCLEOTIDE SEQUENCE [LARGE SCALE GENOMIC DNA]</scope>
    <source>
        <strain evidence="3 4">ALL</strain>
    </source>
</reference>
<organism evidence="3 4">
    <name type="scientific">Steinernema carpocapsae</name>
    <name type="common">Entomopathogenic nematode</name>
    <dbReference type="NCBI Taxonomy" id="34508"/>
    <lineage>
        <taxon>Eukaryota</taxon>
        <taxon>Metazoa</taxon>
        <taxon>Ecdysozoa</taxon>
        <taxon>Nematoda</taxon>
        <taxon>Chromadorea</taxon>
        <taxon>Rhabditida</taxon>
        <taxon>Tylenchina</taxon>
        <taxon>Panagrolaimomorpha</taxon>
        <taxon>Strongyloidoidea</taxon>
        <taxon>Steinernematidae</taxon>
        <taxon>Steinernema</taxon>
    </lineage>
</organism>
<gene>
    <name evidence="3" type="ORF">L596_009778</name>
</gene>
<comment type="caution">
    <text evidence="3">The sequence shown here is derived from an EMBL/GenBank/DDBJ whole genome shotgun (WGS) entry which is preliminary data.</text>
</comment>
<feature type="transmembrane region" description="Helical" evidence="2">
    <location>
        <begin position="89"/>
        <end position="109"/>
    </location>
</feature>
<evidence type="ECO:0000256" key="1">
    <source>
        <dbReference type="SAM" id="MobiDB-lite"/>
    </source>
</evidence>
<sequence>MEESQGAGLCKYIIFPFVSWLFDAILVIVITREWDSLVLQESFYPCGKNGVWCSDLDTRVILFFLSITTTCLHSVLVVGAISGVLEHTVLWYSAKVIACYSVTAGIGLYGYLHNKIAYDNAVAFFFIKTSIDLIIVGYGICSNRKNEENFVVKPDYTIADDSDQEVTKEEPGPSPKNSKKDILPEQFLKLLEDGLTPPIAKEKREDELMTNTENGDYRVYLEEQLAKMREDEMMSEYELNALNRILGRLREVREVKAEAAKPTPLVVYNRLSVN</sequence>
<dbReference type="Proteomes" id="UP000298663">
    <property type="component" value="Unassembled WGS sequence"/>
</dbReference>
<keyword evidence="2" id="KW-0812">Transmembrane</keyword>
<proteinExistence type="predicted"/>
<evidence type="ECO:0000313" key="3">
    <source>
        <dbReference type="EMBL" id="TKR95638.1"/>
    </source>
</evidence>
<protein>
    <submittedName>
        <fullName evidence="3">Uncharacterized protein</fullName>
    </submittedName>
</protein>
<accession>A0A4U5PGJ9</accession>
<evidence type="ECO:0000313" key="4">
    <source>
        <dbReference type="Proteomes" id="UP000298663"/>
    </source>
</evidence>
<reference evidence="3 4" key="2">
    <citation type="journal article" date="2019" name="G3 (Bethesda)">
        <title>Hybrid Assembly of the Genome of the Entomopathogenic Nematode Steinernema carpocapsae Identifies the X-Chromosome.</title>
        <authorList>
            <person name="Serra L."/>
            <person name="Macchietto M."/>
            <person name="Macias-Munoz A."/>
            <person name="McGill C.J."/>
            <person name="Rodriguez I.M."/>
            <person name="Rodriguez B."/>
            <person name="Murad R."/>
            <person name="Mortazavi A."/>
        </authorList>
    </citation>
    <scope>NUCLEOTIDE SEQUENCE [LARGE SCALE GENOMIC DNA]</scope>
    <source>
        <strain evidence="3 4">ALL</strain>
    </source>
</reference>
<keyword evidence="4" id="KW-1185">Reference proteome</keyword>
<keyword evidence="2" id="KW-1133">Transmembrane helix</keyword>
<feature type="transmembrane region" description="Helical" evidence="2">
    <location>
        <begin position="12"/>
        <end position="31"/>
    </location>
</feature>